<proteinExistence type="predicted"/>
<gene>
    <name evidence="1" type="ORF">FHS18_005589</name>
</gene>
<sequence length="138" mass="15522">MKQKLKIANVSMTPIRNRKKRARVSSNSTCDRTDNAVAGVQEAGAELSRFFTRLQNEDNAAQLVRAIRCKIKRGVEDLLGPDCEVVRFFSQNRLACVRIRCVFGNCCDVQITFDICVSQGNCGNLVQGISDNRSHRHY</sequence>
<dbReference type="EMBL" id="JACHXK010000019">
    <property type="protein sequence ID" value="MBB3113477.1"/>
    <property type="molecule type" value="Genomic_DNA"/>
</dbReference>
<evidence type="ECO:0000313" key="1">
    <source>
        <dbReference type="EMBL" id="MBB3113477.1"/>
    </source>
</evidence>
<accession>A0A7W5B3C4</accession>
<comment type="caution">
    <text evidence="1">The sequence shown here is derived from an EMBL/GenBank/DDBJ whole genome shotgun (WGS) entry which is preliminary data.</text>
</comment>
<keyword evidence="2" id="KW-1185">Reference proteome</keyword>
<dbReference type="AlphaFoldDB" id="A0A7W5B3C4"/>
<dbReference type="RefSeq" id="WP_183603555.1">
    <property type="nucleotide sequence ID" value="NZ_JACHXK010000019.1"/>
</dbReference>
<reference evidence="1 2" key="1">
    <citation type="submission" date="2020-08" db="EMBL/GenBank/DDBJ databases">
        <title>Genomic Encyclopedia of Type Strains, Phase III (KMG-III): the genomes of soil and plant-associated and newly described type strains.</title>
        <authorList>
            <person name="Whitman W."/>
        </authorList>
    </citation>
    <scope>NUCLEOTIDE SEQUENCE [LARGE SCALE GENOMIC DNA]</scope>
    <source>
        <strain evidence="1 2">CECT 5862</strain>
    </source>
</reference>
<name>A0A7W5B3C4_9BACL</name>
<dbReference type="Proteomes" id="UP000570361">
    <property type="component" value="Unassembled WGS sequence"/>
</dbReference>
<organism evidence="1 2">
    <name type="scientific">Paenibacillus phyllosphaerae</name>
    <dbReference type="NCBI Taxonomy" id="274593"/>
    <lineage>
        <taxon>Bacteria</taxon>
        <taxon>Bacillati</taxon>
        <taxon>Bacillota</taxon>
        <taxon>Bacilli</taxon>
        <taxon>Bacillales</taxon>
        <taxon>Paenibacillaceae</taxon>
        <taxon>Paenibacillus</taxon>
    </lineage>
</organism>
<protein>
    <submittedName>
        <fullName evidence="1">Uncharacterized protein</fullName>
    </submittedName>
</protein>
<evidence type="ECO:0000313" key="2">
    <source>
        <dbReference type="Proteomes" id="UP000570361"/>
    </source>
</evidence>